<evidence type="ECO:0000313" key="2">
    <source>
        <dbReference type="EMBL" id="KAF1813828.1"/>
    </source>
</evidence>
<feature type="region of interest" description="Disordered" evidence="1">
    <location>
        <begin position="90"/>
        <end position="114"/>
    </location>
</feature>
<evidence type="ECO:0000256" key="1">
    <source>
        <dbReference type="SAM" id="MobiDB-lite"/>
    </source>
</evidence>
<accession>A0A6G1G705</accession>
<evidence type="ECO:0000313" key="4">
    <source>
        <dbReference type="RefSeq" id="XP_033535459.1"/>
    </source>
</evidence>
<sequence>MMTPGDSPSGRLGRTGGIFSAENPKARRKIWRISNTRKDKYRASMQDTTRDDATANGPSMVVNDEGEQILSSQPSSNIFSLPSSEMAIFTAGSKPSSSPSTNAKTTWTSPGSGC</sequence>
<reference evidence="2 4" key="1">
    <citation type="submission" date="2020-01" db="EMBL/GenBank/DDBJ databases">
        <authorList>
            <consortium name="DOE Joint Genome Institute"/>
            <person name="Haridas S."/>
            <person name="Albert R."/>
            <person name="Binder M."/>
            <person name="Bloem J."/>
            <person name="Labutti K."/>
            <person name="Salamov A."/>
            <person name="Andreopoulos B."/>
            <person name="Baker S.E."/>
            <person name="Barry K."/>
            <person name="Bills G."/>
            <person name="Bluhm B.H."/>
            <person name="Cannon C."/>
            <person name="Castanera R."/>
            <person name="Culley D.E."/>
            <person name="Daum C."/>
            <person name="Ezra D."/>
            <person name="Gonzalez J.B."/>
            <person name="Henrissat B."/>
            <person name="Kuo A."/>
            <person name="Liang C."/>
            <person name="Lipzen A."/>
            <person name="Lutzoni F."/>
            <person name="Magnuson J."/>
            <person name="Mondo S."/>
            <person name="Nolan M."/>
            <person name="Ohm R."/>
            <person name="Pangilinan J."/>
            <person name="Park H.-J."/>
            <person name="Ramirez L."/>
            <person name="Alfaro M."/>
            <person name="Sun H."/>
            <person name="Tritt A."/>
            <person name="Yoshinaga Y."/>
            <person name="Zwiers L.-H."/>
            <person name="Turgeon B.G."/>
            <person name="Goodwin S.B."/>
            <person name="Spatafora J.W."/>
            <person name="Crous P.W."/>
            <person name="Grigoriev I.V."/>
        </authorList>
    </citation>
    <scope>NUCLEOTIDE SEQUENCE</scope>
    <source>
        <strain evidence="2 4">CBS 781.70</strain>
    </source>
</reference>
<dbReference type="AlphaFoldDB" id="A0A6G1G705"/>
<feature type="compositionally biased region" description="Polar residues" evidence="1">
    <location>
        <begin position="69"/>
        <end position="78"/>
    </location>
</feature>
<reference evidence="4" key="3">
    <citation type="submission" date="2025-04" db="UniProtKB">
        <authorList>
            <consortium name="RefSeq"/>
        </authorList>
    </citation>
    <scope>IDENTIFICATION</scope>
    <source>
        <strain evidence="4">CBS 781.70</strain>
    </source>
</reference>
<feature type="compositionally biased region" description="Polar residues" evidence="1">
    <location>
        <begin position="93"/>
        <end position="114"/>
    </location>
</feature>
<feature type="compositionally biased region" description="Basic and acidic residues" evidence="1">
    <location>
        <begin position="36"/>
        <end position="53"/>
    </location>
</feature>
<dbReference type="GeneID" id="54415603"/>
<name>A0A6G1G705_9PEZI</name>
<proteinExistence type="predicted"/>
<protein>
    <submittedName>
        <fullName evidence="2 4">Uncharacterized protein</fullName>
    </submittedName>
</protein>
<feature type="region of interest" description="Disordered" evidence="1">
    <location>
        <begin position="1"/>
        <end position="78"/>
    </location>
</feature>
<gene>
    <name evidence="2 4" type="ORF">P152DRAFT_293144</name>
</gene>
<evidence type="ECO:0000313" key="3">
    <source>
        <dbReference type="Proteomes" id="UP000504638"/>
    </source>
</evidence>
<dbReference type="RefSeq" id="XP_033535459.1">
    <property type="nucleotide sequence ID" value="XM_033675033.1"/>
</dbReference>
<organism evidence="2">
    <name type="scientific">Eremomyces bilateralis CBS 781.70</name>
    <dbReference type="NCBI Taxonomy" id="1392243"/>
    <lineage>
        <taxon>Eukaryota</taxon>
        <taxon>Fungi</taxon>
        <taxon>Dikarya</taxon>
        <taxon>Ascomycota</taxon>
        <taxon>Pezizomycotina</taxon>
        <taxon>Dothideomycetes</taxon>
        <taxon>Dothideomycetes incertae sedis</taxon>
        <taxon>Eremomycetales</taxon>
        <taxon>Eremomycetaceae</taxon>
        <taxon>Eremomyces</taxon>
    </lineage>
</organism>
<reference evidence="4" key="2">
    <citation type="submission" date="2020-04" db="EMBL/GenBank/DDBJ databases">
        <authorList>
            <consortium name="NCBI Genome Project"/>
        </authorList>
    </citation>
    <scope>NUCLEOTIDE SEQUENCE</scope>
    <source>
        <strain evidence="4">CBS 781.70</strain>
    </source>
</reference>
<keyword evidence="3" id="KW-1185">Reference proteome</keyword>
<dbReference type="EMBL" id="ML975154">
    <property type="protein sequence ID" value="KAF1813828.1"/>
    <property type="molecule type" value="Genomic_DNA"/>
</dbReference>
<dbReference type="Proteomes" id="UP000504638">
    <property type="component" value="Unplaced"/>
</dbReference>